<dbReference type="PATRIC" id="fig|765912.4.peg.3031"/>
<organism evidence="15 16">
    <name type="scientific">Thioflavicoccus mobilis 8321</name>
    <dbReference type="NCBI Taxonomy" id="765912"/>
    <lineage>
        <taxon>Bacteria</taxon>
        <taxon>Pseudomonadati</taxon>
        <taxon>Pseudomonadota</taxon>
        <taxon>Gammaproteobacteria</taxon>
        <taxon>Chromatiales</taxon>
        <taxon>Chromatiaceae</taxon>
        <taxon>Thioflavicoccus</taxon>
    </lineage>
</organism>
<feature type="transmembrane region" description="Helical" evidence="13">
    <location>
        <begin position="145"/>
        <end position="166"/>
    </location>
</feature>
<evidence type="ECO:0000256" key="11">
    <source>
        <dbReference type="ARBA" id="ARBA00023136"/>
    </source>
</evidence>
<accession>L0H2G9</accession>
<dbReference type="PANTHER" id="PTHR30529">
    <property type="entry name" value="CYTOCHROME B561"/>
    <property type="match status" value="1"/>
</dbReference>
<evidence type="ECO:0000256" key="6">
    <source>
        <dbReference type="ARBA" id="ARBA00022692"/>
    </source>
</evidence>
<evidence type="ECO:0000256" key="2">
    <source>
        <dbReference type="ARBA" id="ARBA00004651"/>
    </source>
</evidence>
<evidence type="ECO:0000259" key="14">
    <source>
        <dbReference type="Pfam" id="PF01292"/>
    </source>
</evidence>
<keyword evidence="11 13" id="KW-0472">Membrane</keyword>
<dbReference type="GO" id="GO:0005886">
    <property type="term" value="C:plasma membrane"/>
    <property type="evidence" value="ECO:0007669"/>
    <property type="project" value="UniProtKB-SubCell"/>
</dbReference>
<dbReference type="InterPro" id="IPR052168">
    <property type="entry name" value="Cytochrome_b561_oxidase"/>
</dbReference>
<dbReference type="Pfam" id="PF01292">
    <property type="entry name" value="Ni_hydr_CYTB"/>
    <property type="match status" value="1"/>
</dbReference>
<dbReference type="RefSeq" id="WP_015281912.1">
    <property type="nucleotide sequence ID" value="NC_019940.1"/>
</dbReference>
<dbReference type="AlphaFoldDB" id="L0H2G9"/>
<dbReference type="GO" id="GO:0046872">
    <property type="term" value="F:metal ion binding"/>
    <property type="evidence" value="ECO:0007669"/>
    <property type="project" value="UniProtKB-KW"/>
</dbReference>
<evidence type="ECO:0000256" key="13">
    <source>
        <dbReference type="SAM" id="Phobius"/>
    </source>
</evidence>
<dbReference type="GO" id="GO:0020037">
    <property type="term" value="F:heme binding"/>
    <property type="evidence" value="ECO:0007669"/>
    <property type="project" value="TreeGrafter"/>
</dbReference>
<dbReference type="KEGG" id="tmb:Thimo_3100"/>
<dbReference type="EMBL" id="CP003051">
    <property type="protein sequence ID" value="AGA91784.1"/>
    <property type="molecule type" value="Genomic_DNA"/>
</dbReference>
<dbReference type="OrthoDB" id="9793784at2"/>
<keyword evidence="6 13" id="KW-0812">Transmembrane</keyword>
<keyword evidence="4" id="KW-1003">Cell membrane</keyword>
<keyword evidence="8" id="KW-0249">Electron transport</keyword>
<comment type="cofactor">
    <cofactor evidence="1">
        <name>heme b</name>
        <dbReference type="ChEBI" id="CHEBI:60344"/>
    </cofactor>
</comment>
<dbReference type="PANTHER" id="PTHR30529:SF1">
    <property type="entry name" value="CYTOCHROME B561 HOMOLOG 2"/>
    <property type="match status" value="1"/>
</dbReference>
<evidence type="ECO:0000256" key="7">
    <source>
        <dbReference type="ARBA" id="ARBA00022723"/>
    </source>
</evidence>
<dbReference type="Proteomes" id="UP000010816">
    <property type="component" value="Chromosome"/>
</dbReference>
<dbReference type="GO" id="GO:0022904">
    <property type="term" value="P:respiratory electron transport chain"/>
    <property type="evidence" value="ECO:0007669"/>
    <property type="project" value="InterPro"/>
</dbReference>
<keyword evidence="16" id="KW-1185">Reference proteome</keyword>
<protein>
    <submittedName>
        <fullName evidence="15">Cytochrome B561</fullName>
    </submittedName>
</protein>
<reference evidence="15 16" key="1">
    <citation type="submission" date="2011-09" db="EMBL/GenBank/DDBJ databases">
        <title>Complete sequence of chromosome of Thioflavicoccus mobilis 8321.</title>
        <authorList>
            <consortium name="US DOE Joint Genome Institute"/>
            <person name="Lucas S."/>
            <person name="Han J."/>
            <person name="Lapidus A."/>
            <person name="Cheng J.-F."/>
            <person name="Goodwin L."/>
            <person name="Pitluck S."/>
            <person name="Peters L."/>
            <person name="Ovchinnikova G."/>
            <person name="Lu M."/>
            <person name="Detter J.C."/>
            <person name="Han C."/>
            <person name="Tapia R."/>
            <person name="Land M."/>
            <person name="Hauser L."/>
            <person name="Kyrpides N."/>
            <person name="Ivanova N."/>
            <person name="Pagani I."/>
            <person name="Vogl K."/>
            <person name="Liu Z."/>
            <person name="Imhoff J."/>
            <person name="Thiel V."/>
            <person name="Frigaard N.-U."/>
            <person name="Bryant D."/>
            <person name="Woyke T."/>
        </authorList>
    </citation>
    <scope>NUCLEOTIDE SEQUENCE [LARGE SCALE GENOMIC DNA]</scope>
    <source>
        <strain evidence="15 16">8321</strain>
    </source>
</reference>
<keyword evidence="3" id="KW-0813">Transport</keyword>
<evidence type="ECO:0000256" key="3">
    <source>
        <dbReference type="ARBA" id="ARBA00022448"/>
    </source>
</evidence>
<comment type="subcellular location">
    <subcellularLocation>
        <location evidence="2">Cell membrane</location>
        <topology evidence="2">Multi-pass membrane protein</topology>
    </subcellularLocation>
</comment>
<evidence type="ECO:0000256" key="4">
    <source>
        <dbReference type="ARBA" id="ARBA00022475"/>
    </source>
</evidence>
<dbReference type="Gene3D" id="1.20.950.20">
    <property type="entry name" value="Transmembrane di-heme cytochromes, Chain C"/>
    <property type="match status" value="1"/>
</dbReference>
<evidence type="ECO:0000313" key="15">
    <source>
        <dbReference type="EMBL" id="AGA91784.1"/>
    </source>
</evidence>
<name>L0H2G9_9GAMM</name>
<evidence type="ECO:0000313" key="16">
    <source>
        <dbReference type="Proteomes" id="UP000010816"/>
    </source>
</evidence>
<feature type="domain" description="Cytochrome b561 bacterial/Ni-hydrogenase" evidence="14">
    <location>
        <begin position="10"/>
        <end position="178"/>
    </location>
</feature>
<evidence type="ECO:0000256" key="12">
    <source>
        <dbReference type="ARBA" id="ARBA00037975"/>
    </source>
</evidence>
<dbReference type="SUPFAM" id="SSF81342">
    <property type="entry name" value="Transmembrane di-heme cytochromes"/>
    <property type="match status" value="1"/>
</dbReference>
<evidence type="ECO:0000256" key="9">
    <source>
        <dbReference type="ARBA" id="ARBA00022989"/>
    </source>
</evidence>
<feature type="transmembrane region" description="Helical" evidence="13">
    <location>
        <begin position="89"/>
        <end position="113"/>
    </location>
</feature>
<keyword evidence="9 13" id="KW-1133">Transmembrane helix</keyword>
<proteinExistence type="inferred from homology"/>
<feature type="transmembrane region" description="Helical" evidence="13">
    <location>
        <begin position="16"/>
        <end position="36"/>
    </location>
</feature>
<keyword evidence="5" id="KW-0349">Heme</keyword>
<dbReference type="STRING" id="765912.Thimo_3100"/>
<evidence type="ECO:0000256" key="10">
    <source>
        <dbReference type="ARBA" id="ARBA00023004"/>
    </source>
</evidence>
<sequence>MALTDTPTSYGLISRFNHWVVALLVLVMLGIGLYFADLPRGDEKTFWFQMHMAIGALTAVFVVLRVLWRAVSRRTQPFPQARFLQVTTDIVHGVLMLALVIMVVTGPLTVWTAGRPVAPFDLFSIASPTGEMHNLHEILEQVHVVTAYILMGALALHILGMLKHLVFDRQVLMGRMVGSIKPEASAE</sequence>
<evidence type="ECO:0000256" key="5">
    <source>
        <dbReference type="ARBA" id="ARBA00022617"/>
    </source>
</evidence>
<dbReference type="InterPro" id="IPR016174">
    <property type="entry name" value="Di-haem_cyt_TM"/>
</dbReference>
<dbReference type="GO" id="GO:0009055">
    <property type="term" value="F:electron transfer activity"/>
    <property type="evidence" value="ECO:0007669"/>
    <property type="project" value="InterPro"/>
</dbReference>
<dbReference type="InterPro" id="IPR011577">
    <property type="entry name" value="Cyt_b561_bac/Ni-Hgenase"/>
</dbReference>
<comment type="similarity">
    <text evidence="12">Belongs to the cytochrome b561 family.</text>
</comment>
<dbReference type="HOGENOM" id="CLU_095321_4_1_6"/>
<keyword evidence="10" id="KW-0408">Iron</keyword>
<gene>
    <name evidence="15" type="ORF">Thimo_3100</name>
</gene>
<evidence type="ECO:0000256" key="1">
    <source>
        <dbReference type="ARBA" id="ARBA00001970"/>
    </source>
</evidence>
<keyword evidence="7" id="KW-0479">Metal-binding</keyword>
<feature type="transmembrane region" description="Helical" evidence="13">
    <location>
        <begin position="48"/>
        <end position="68"/>
    </location>
</feature>
<evidence type="ECO:0000256" key="8">
    <source>
        <dbReference type="ARBA" id="ARBA00022982"/>
    </source>
</evidence>
<dbReference type="eggNOG" id="COG3038">
    <property type="taxonomic scope" value="Bacteria"/>
</dbReference>